<reference evidence="2 3" key="1">
    <citation type="submission" date="2019-02" db="EMBL/GenBank/DDBJ databases">
        <title>Deep-cultivation of Planctomycetes and their phenomic and genomic characterization uncovers novel biology.</title>
        <authorList>
            <person name="Wiegand S."/>
            <person name="Jogler M."/>
            <person name="Boedeker C."/>
            <person name="Pinto D."/>
            <person name="Vollmers J."/>
            <person name="Rivas-Marin E."/>
            <person name="Kohn T."/>
            <person name="Peeters S.H."/>
            <person name="Heuer A."/>
            <person name="Rast P."/>
            <person name="Oberbeckmann S."/>
            <person name="Bunk B."/>
            <person name="Jeske O."/>
            <person name="Meyerdierks A."/>
            <person name="Storesund J.E."/>
            <person name="Kallscheuer N."/>
            <person name="Luecker S."/>
            <person name="Lage O.M."/>
            <person name="Pohl T."/>
            <person name="Merkel B.J."/>
            <person name="Hornburger P."/>
            <person name="Mueller R.-W."/>
            <person name="Bruemmer F."/>
            <person name="Labrenz M."/>
            <person name="Spormann A.M."/>
            <person name="Op den Camp H."/>
            <person name="Overmann J."/>
            <person name="Amann R."/>
            <person name="Jetten M.S.M."/>
            <person name="Mascher T."/>
            <person name="Medema M.H."/>
            <person name="Devos D.P."/>
            <person name="Kaster A.-K."/>
            <person name="Ovreas L."/>
            <person name="Rohde M."/>
            <person name="Galperin M.Y."/>
            <person name="Jogler C."/>
        </authorList>
    </citation>
    <scope>NUCLEOTIDE SEQUENCE [LARGE SCALE GENOMIC DNA]</scope>
    <source>
        <strain evidence="2 3">Q31a</strain>
    </source>
</reference>
<dbReference type="InterPro" id="IPR014748">
    <property type="entry name" value="Enoyl-CoA_hydra_C"/>
</dbReference>
<dbReference type="InterPro" id="IPR001753">
    <property type="entry name" value="Enoyl-CoA_hydra/iso"/>
</dbReference>
<dbReference type="Gene3D" id="1.10.12.10">
    <property type="entry name" value="Lyase 2-enoyl-coa Hydratase, Chain A, domain 2"/>
    <property type="match status" value="1"/>
</dbReference>
<accession>A0A518G9U2</accession>
<dbReference type="GO" id="GO:0004300">
    <property type="term" value="F:enoyl-CoA hydratase activity"/>
    <property type="evidence" value="ECO:0007669"/>
    <property type="project" value="UniProtKB-EC"/>
</dbReference>
<dbReference type="CDD" id="cd06558">
    <property type="entry name" value="crotonase-like"/>
    <property type="match status" value="1"/>
</dbReference>
<dbReference type="Pfam" id="PF00378">
    <property type="entry name" value="ECH_1"/>
    <property type="match status" value="1"/>
</dbReference>
<proteinExistence type="inferred from homology"/>
<evidence type="ECO:0000256" key="1">
    <source>
        <dbReference type="ARBA" id="ARBA00005254"/>
    </source>
</evidence>
<comment type="similarity">
    <text evidence="1">Belongs to the enoyl-CoA hydratase/isomerase family.</text>
</comment>
<dbReference type="InterPro" id="IPR029045">
    <property type="entry name" value="ClpP/crotonase-like_dom_sf"/>
</dbReference>
<dbReference type="AlphaFoldDB" id="A0A518G9U2"/>
<dbReference type="PANTHER" id="PTHR42964:SF1">
    <property type="entry name" value="POLYKETIDE BIOSYNTHESIS ENOYL-COA HYDRATASE PKSH-RELATED"/>
    <property type="match status" value="1"/>
</dbReference>
<dbReference type="Proteomes" id="UP000318017">
    <property type="component" value="Chromosome"/>
</dbReference>
<keyword evidence="2" id="KW-0456">Lyase</keyword>
<name>A0A518G9U2_9BACT</name>
<evidence type="ECO:0000313" key="2">
    <source>
        <dbReference type="EMBL" id="QDV25364.1"/>
    </source>
</evidence>
<evidence type="ECO:0000313" key="3">
    <source>
        <dbReference type="Proteomes" id="UP000318017"/>
    </source>
</evidence>
<gene>
    <name evidence="2" type="primary">echA8_1</name>
    <name evidence="2" type="ORF">Q31a_36900</name>
</gene>
<dbReference type="EMBL" id="CP036298">
    <property type="protein sequence ID" value="QDV25364.1"/>
    <property type="molecule type" value="Genomic_DNA"/>
</dbReference>
<dbReference type="EC" id="4.2.1.17" evidence="2"/>
<dbReference type="Gene3D" id="3.90.226.10">
    <property type="entry name" value="2-enoyl-CoA Hydratase, Chain A, domain 1"/>
    <property type="match status" value="1"/>
</dbReference>
<dbReference type="KEGG" id="ahel:Q31a_36900"/>
<dbReference type="RefSeq" id="WP_145080324.1">
    <property type="nucleotide sequence ID" value="NZ_CP036298.1"/>
</dbReference>
<dbReference type="InterPro" id="IPR051683">
    <property type="entry name" value="Enoyl-CoA_Hydratase/Isomerase"/>
</dbReference>
<keyword evidence="3" id="KW-1185">Reference proteome</keyword>
<dbReference type="SUPFAM" id="SSF52096">
    <property type="entry name" value="ClpP/crotonase"/>
    <property type="match status" value="1"/>
</dbReference>
<protein>
    <submittedName>
        <fullName evidence="2">Putative enoyl-CoA hydratase echA8</fullName>
        <ecNumber evidence="2">4.2.1.17</ecNumber>
    </submittedName>
</protein>
<dbReference type="PANTHER" id="PTHR42964">
    <property type="entry name" value="ENOYL-COA HYDRATASE"/>
    <property type="match status" value="1"/>
</dbReference>
<sequence>MITVKVNGSTGTIILDRASRCNALTRKMIEQLSQALDDLRQEKKVRGIVLSGAGVHFCTGLDLQELHETTMQRDALATWHQDAISLQSLLEQILQLPKPVVAAVDGAAQASGLALALACDLVVASHRATFSVPAPQLGLVAGLVIPLLQFRLGAATTSRLALGGDELSAEEAKNLGLVHHVVESDKIWVRSSNWIDSIAAGAAESVQLSKRVLNEMIGEQLSTMLTSGAAAMATALTTEAATEGLTAFAEKRAPKFP</sequence>
<organism evidence="2 3">
    <name type="scientific">Aureliella helgolandensis</name>
    <dbReference type="NCBI Taxonomy" id="2527968"/>
    <lineage>
        <taxon>Bacteria</taxon>
        <taxon>Pseudomonadati</taxon>
        <taxon>Planctomycetota</taxon>
        <taxon>Planctomycetia</taxon>
        <taxon>Pirellulales</taxon>
        <taxon>Pirellulaceae</taxon>
        <taxon>Aureliella</taxon>
    </lineage>
</organism>
<dbReference type="OrthoDB" id="370015at2"/>